<evidence type="ECO:0000313" key="3">
    <source>
        <dbReference type="EMBL" id="KAK1479877.1"/>
    </source>
</evidence>
<evidence type="ECO:0000256" key="1">
    <source>
        <dbReference type="SAM" id="Coils"/>
    </source>
</evidence>
<name>A0AAI9VCE3_9PEZI</name>
<feature type="region of interest" description="Disordered" evidence="2">
    <location>
        <begin position="1"/>
        <end position="103"/>
    </location>
</feature>
<evidence type="ECO:0000256" key="2">
    <source>
        <dbReference type="SAM" id="MobiDB-lite"/>
    </source>
</evidence>
<keyword evidence="1" id="KW-0175">Coiled coil</keyword>
<sequence length="198" mass="20407">MVHGTPPIPNFPNNTSPVPNVWGMPWGPPGPGRGSMPGGFPGSGPPGPPGPGHWGGLPGAWPFTAVPPAPAAGNRSPSIGGGGGGMTSAPSTPTPPSSQALFKAVEDMEKDIARRVEELDKARTEMRDSNPGRGRCGGGRGWGRGRGGGCGGRGGDDNTQRLEEEIDELSRNIEKLKVEADAEFARELAAEDQKSGVW</sequence>
<dbReference type="AlphaFoldDB" id="A0AAI9VCE3"/>
<gene>
    <name evidence="3" type="ORF">CCUS01_00431</name>
</gene>
<keyword evidence="4" id="KW-1185">Reference proteome</keyword>
<protein>
    <submittedName>
        <fullName evidence="3">Uncharacterized protein</fullName>
    </submittedName>
</protein>
<reference evidence="3" key="1">
    <citation type="submission" date="2016-11" db="EMBL/GenBank/DDBJ databases">
        <title>The genome sequence of Colletotrichum cuscutae.</title>
        <authorList>
            <person name="Baroncelli R."/>
        </authorList>
    </citation>
    <scope>NUCLEOTIDE SEQUENCE</scope>
    <source>
        <strain evidence="3">IMI 304802</strain>
    </source>
</reference>
<evidence type="ECO:0000313" key="4">
    <source>
        <dbReference type="Proteomes" id="UP001239213"/>
    </source>
</evidence>
<comment type="caution">
    <text evidence="3">The sequence shown here is derived from an EMBL/GenBank/DDBJ whole genome shotgun (WGS) entry which is preliminary data.</text>
</comment>
<dbReference type="Proteomes" id="UP001239213">
    <property type="component" value="Unassembled WGS sequence"/>
</dbReference>
<feature type="region of interest" description="Disordered" evidence="2">
    <location>
        <begin position="118"/>
        <end position="159"/>
    </location>
</feature>
<proteinExistence type="predicted"/>
<accession>A0AAI9VCE3</accession>
<dbReference type="EMBL" id="MPDP01000112">
    <property type="protein sequence ID" value="KAK1479877.1"/>
    <property type="molecule type" value="Genomic_DNA"/>
</dbReference>
<organism evidence="3 4">
    <name type="scientific">Colletotrichum cuscutae</name>
    <dbReference type="NCBI Taxonomy" id="1209917"/>
    <lineage>
        <taxon>Eukaryota</taxon>
        <taxon>Fungi</taxon>
        <taxon>Dikarya</taxon>
        <taxon>Ascomycota</taxon>
        <taxon>Pezizomycotina</taxon>
        <taxon>Sordariomycetes</taxon>
        <taxon>Hypocreomycetidae</taxon>
        <taxon>Glomerellales</taxon>
        <taxon>Glomerellaceae</taxon>
        <taxon>Colletotrichum</taxon>
        <taxon>Colletotrichum acutatum species complex</taxon>
    </lineage>
</organism>
<feature type="compositionally biased region" description="Gly residues" evidence="2">
    <location>
        <begin position="32"/>
        <end position="42"/>
    </location>
</feature>
<feature type="compositionally biased region" description="Pro residues" evidence="2">
    <location>
        <begin position="1"/>
        <end position="10"/>
    </location>
</feature>
<feature type="compositionally biased region" description="Gly residues" evidence="2">
    <location>
        <begin position="134"/>
        <end position="153"/>
    </location>
</feature>
<feature type="coiled-coil region" evidence="1">
    <location>
        <begin position="159"/>
        <end position="186"/>
    </location>
</feature>
<feature type="compositionally biased region" description="Basic and acidic residues" evidence="2">
    <location>
        <begin position="118"/>
        <end position="130"/>
    </location>
</feature>